<keyword evidence="3" id="KW-1185">Reference proteome</keyword>
<dbReference type="EMBL" id="JAPTMY010000001">
    <property type="protein sequence ID" value="MCZ0856595.1"/>
    <property type="molecule type" value="Genomic_DNA"/>
</dbReference>
<comment type="caution">
    <text evidence="2">The sequence shown here is derived from an EMBL/GenBank/DDBJ whole genome shotgun (WGS) entry which is preliminary data.</text>
</comment>
<dbReference type="Proteomes" id="UP001072034">
    <property type="component" value="Unassembled WGS sequence"/>
</dbReference>
<gene>
    <name evidence="2" type="ORF">OHJ16_00840</name>
</gene>
<dbReference type="RefSeq" id="WP_052374437.1">
    <property type="nucleotide sequence ID" value="NZ_JAPTMY010000001.1"/>
</dbReference>
<proteinExistence type="predicted"/>
<protein>
    <submittedName>
        <fullName evidence="2">Uncharacterized protein</fullName>
    </submittedName>
</protein>
<evidence type="ECO:0000313" key="2">
    <source>
        <dbReference type="EMBL" id="MCZ0856595.1"/>
    </source>
</evidence>
<accession>A0ABT4I4G6</accession>
<evidence type="ECO:0000313" key="3">
    <source>
        <dbReference type="Proteomes" id="UP001072034"/>
    </source>
</evidence>
<reference evidence="2" key="1">
    <citation type="submission" date="2022-10" db="EMBL/GenBank/DDBJ databases">
        <title>Genome sequence of Actinomyces israelii ATCC 10048.</title>
        <authorList>
            <person name="Watt R.M."/>
            <person name="Tong W.M."/>
        </authorList>
    </citation>
    <scope>NUCLEOTIDE SEQUENCE</scope>
    <source>
        <strain evidence="2">ATCC 10048</strain>
    </source>
</reference>
<sequence length="233" mass="26111">MTATTETIPDIDRISQIDRIDQDRPDCEAADVVPAPVPPPGEDRWDQEDAGLYGPRGWSVRAGVWHELARCRDDLRSTVIPAEYGHGPEGLIAADGAPQEDYTPFHDLGPRVARRLLEILPAAQLQDRQNLAPTLGALLRACARAAGRVRLSGYGIGPQRPDERVTVEGLWIADADLLELEISEAHDEYCACLALWETVRTRYDLDAESVPDEVRFVHRHWEHGPLGTWLWWD</sequence>
<organism evidence="2 3">
    <name type="scientific">Actinomyces israelii</name>
    <dbReference type="NCBI Taxonomy" id="1659"/>
    <lineage>
        <taxon>Bacteria</taxon>
        <taxon>Bacillati</taxon>
        <taxon>Actinomycetota</taxon>
        <taxon>Actinomycetes</taxon>
        <taxon>Actinomycetales</taxon>
        <taxon>Actinomycetaceae</taxon>
        <taxon>Actinomyces</taxon>
    </lineage>
</organism>
<name>A0ABT4I4G6_9ACTO</name>
<feature type="region of interest" description="Disordered" evidence="1">
    <location>
        <begin position="19"/>
        <end position="46"/>
    </location>
</feature>
<evidence type="ECO:0000256" key="1">
    <source>
        <dbReference type="SAM" id="MobiDB-lite"/>
    </source>
</evidence>